<sequence length="471" mass="50988">MAPPQTHGAGGLRVLRTERVAPAGRELPEKVLPLTYLDAVWLHAQPVERVFFYRLGPGAEDVDAVLSRMVDSLSRALHAFYPLAGRVRRTAGENNRYELFYQPGDSVVLTVAEHDGVGVDELAMDDPREVTKIAQLLPKLPEGGAVLALQVTVLLPERRGLALGVIVHHSACDGVGSTNFLHTWAAACAGAKVTPEPPVIDRTVIRDRKEIHDVFTSPTNDAKELFKSPYVGKLLTTFTLSKEKLQGIKDAVAGEAVRRGVPPTRCTSLIATYGLMWHCLHRSAPESEAERRVDGPAHFVFAIDLRTRLEPTVPGKYLGNCVGPAFAWAPKKELTAPGAGSLFTACAAVAAAIDDAARGEPPYWERWAERILEASRDDVQFSVAGSTWFRVYGVDFGFGTPAKVEIVSAAKTGAMSMAEDRGGSGGVEFGIALTPERTERLRRCLADTLARLSSSSTPDETRAESAENFPK</sequence>
<evidence type="ECO:0000256" key="3">
    <source>
        <dbReference type="SAM" id="MobiDB-lite"/>
    </source>
</evidence>
<organism evidence="4 5">
    <name type="scientific">Zizania palustris</name>
    <name type="common">Northern wild rice</name>
    <dbReference type="NCBI Taxonomy" id="103762"/>
    <lineage>
        <taxon>Eukaryota</taxon>
        <taxon>Viridiplantae</taxon>
        <taxon>Streptophyta</taxon>
        <taxon>Embryophyta</taxon>
        <taxon>Tracheophyta</taxon>
        <taxon>Spermatophyta</taxon>
        <taxon>Magnoliopsida</taxon>
        <taxon>Liliopsida</taxon>
        <taxon>Poales</taxon>
        <taxon>Poaceae</taxon>
        <taxon>BOP clade</taxon>
        <taxon>Oryzoideae</taxon>
        <taxon>Oryzeae</taxon>
        <taxon>Zizaniinae</taxon>
        <taxon>Zizania</taxon>
    </lineage>
</organism>
<dbReference type="GO" id="GO:0016747">
    <property type="term" value="F:acyltransferase activity, transferring groups other than amino-acyl groups"/>
    <property type="evidence" value="ECO:0007669"/>
    <property type="project" value="UniProtKB-ARBA"/>
</dbReference>
<evidence type="ECO:0000313" key="4">
    <source>
        <dbReference type="EMBL" id="KAG8070705.1"/>
    </source>
</evidence>
<evidence type="ECO:0000313" key="5">
    <source>
        <dbReference type="Proteomes" id="UP000729402"/>
    </source>
</evidence>
<dbReference type="PANTHER" id="PTHR31625">
    <property type="match status" value="1"/>
</dbReference>
<keyword evidence="5" id="KW-1185">Reference proteome</keyword>
<accession>A0A8J5SZN9</accession>
<dbReference type="AlphaFoldDB" id="A0A8J5SZN9"/>
<dbReference type="InterPro" id="IPR051504">
    <property type="entry name" value="Plant_metabolite_acyltrans"/>
</dbReference>
<dbReference type="Proteomes" id="UP000729402">
    <property type="component" value="Unassembled WGS sequence"/>
</dbReference>
<dbReference type="EMBL" id="JAAALK010000283">
    <property type="protein sequence ID" value="KAG8070705.1"/>
    <property type="molecule type" value="Genomic_DNA"/>
</dbReference>
<evidence type="ECO:0000256" key="2">
    <source>
        <dbReference type="ARBA" id="ARBA00023315"/>
    </source>
</evidence>
<gene>
    <name evidence="4" type="ORF">GUJ93_ZPchr0006g41505</name>
</gene>
<evidence type="ECO:0000256" key="1">
    <source>
        <dbReference type="ARBA" id="ARBA00022679"/>
    </source>
</evidence>
<comment type="caution">
    <text evidence="4">The sequence shown here is derived from an EMBL/GenBank/DDBJ whole genome shotgun (WGS) entry which is preliminary data.</text>
</comment>
<feature type="compositionally biased region" description="Basic and acidic residues" evidence="3">
    <location>
        <begin position="459"/>
        <end position="471"/>
    </location>
</feature>
<reference evidence="4" key="2">
    <citation type="submission" date="2021-02" db="EMBL/GenBank/DDBJ databases">
        <authorList>
            <person name="Kimball J.A."/>
            <person name="Haas M.W."/>
            <person name="Macchietto M."/>
            <person name="Kono T."/>
            <person name="Duquette J."/>
            <person name="Shao M."/>
        </authorList>
    </citation>
    <scope>NUCLEOTIDE SEQUENCE</scope>
    <source>
        <tissue evidence="4">Fresh leaf tissue</tissue>
    </source>
</reference>
<dbReference type="OrthoDB" id="1862401at2759"/>
<protein>
    <submittedName>
        <fullName evidence="4">Uncharacterized protein</fullName>
    </submittedName>
</protein>
<dbReference type="Pfam" id="PF02458">
    <property type="entry name" value="Transferase"/>
    <property type="match status" value="1"/>
</dbReference>
<keyword evidence="2" id="KW-0012">Acyltransferase</keyword>
<reference evidence="4" key="1">
    <citation type="journal article" date="2021" name="bioRxiv">
        <title>Whole Genome Assembly and Annotation of Northern Wild Rice, Zizania palustris L., Supports a Whole Genome Duplication in the Zizania Genus.</title>
        <authorList>
            <person name="Haas M."/>
            <person name="Kono T."/>
            <person name="Macchietto M."/>
            <person name="Millas R."/>
            <person name="McGilp L."/>
            <person name="Shao M."/>
            <person name="Duquette J."/>
            <person name="Hirsch C.N."/>
            <person name="Kimball J."/>
        </authorList>
    </citation>
    <scope>NUCLEOTIDE SEQUENCE</scope>
    <source>
        <tissue evidence="4">Fresh leaf tissue</tissue>
    </source>
</reference>
<keyword evidence="1" id="KW-0808">Transferase</keyword>
<proteinExistence type="predicted"/>
<feature type="region of interest" description="Disordered" evidence="3">
    <location>
        <begin position="451"/>
        <end position="471"/>
    </location>
</feature>
<name>A0A8J5SZN9_ZIZPA</name>